<keyword evidence="2" id="KW-0175">Coiled coil</keyword>
<dbReference type="PANTHER" id="PTHR37313">
    <property type="entry name" value="UPF0749 PROTEIN RV1825"/>
    <property type="match status" value="1"/>
</dbReference>
<sequence>MRSDWWKRLGPKPPAQNNEPSVEEGLLKRIFSDPLEHGYERTRTVAKKQLSWPARVLIVVVTALLVTLSVWSARSLTESVNAVTPADELRSQVADRETELKNLEKTNQQLNAEIQTYTDKDYPNVKVSDEVAIAAGAVPITGPGITITITDGTKGEINRKKALESRVQDRDLQVLINALWAGGAEGISINGIRLGSYSAIRAAGGNVLVNLETLTSPYTIKVVGDSRSLINLVSTGMLAEYFANLDSAYGINFSAQISGELTLPALSNIPQISEKSDS</sequence>
<feature type="transmembrane region" description="Helical" evidence="4">
    <location>
        <begin position="52"/>
        <end position="71"/>
    </location>
</feature>
<evidence type="ECO:0000256" key="2">
    <source>
        <dbReference type="SAM" id="Coils"/>
    </source>
</evidence>
<keyword evidence="4" id="KW-0472">Membrane</keyword>
<dbReference type="PANTHER" id="PTHR37313:SF1">
    <property type="entry name" value="UPF0749 PROTEIN RV1823"/>
    <property type="match status" value="1"/>
</dbReference>
<keyword evidence="4" id="KW-0812">Transmembrane</keyword>
<dbReference type="InterPro" id="IPR010273">
    <property type="entry name" value="DUF881"/>
</dbReference>
<dbReference type="STRING" id="1921764.BSR28_04245"/>
<feature type="coiled-coil region" evidence="2">
    <location>
        <begin position="86"/>
        <end position="120"/>
    </location>
</feature>
<dbReference type="OrthoDB" id="3218134at2"/>
<evidence type="ECO:0000256" key="1">
    <source>
        <dbReference type="ARBA" id="ARBA00009108"/>
    </source>
</evidence>
<evidence type="ECO:0000313" key="5">
    <source>
        <dbReference type="EMBL" id="OKL49132.1"/>
    </source>
</evidence>
<dbReference type="AlphaFoldDB" id="A0A1Q5PNQ3"/>
<name>A0A1Q5PNQ3_9ACTO</name>
<evidence type="ECO:0000256" key="4">
    <source>
        <dbReference type="SAM" id="Phobius"/>
    </source>
</evidence>
<organism evidence="5 6">
    <name type="scientific">Boudabousia liubingyangii</name>
    <dbReference type="NCBI Taxonomy" id="1921764"/>
    <lineage>
        <taxon>Bacteria</taxon>
        <taxon>Bacillati</taxon>
        <taxon>Actinomycetota</taxon>
        <taxon>Actinomycetes</taxon>
        <taxon>Actinomycetales</taxon>
        <taxon>Actinomycetaceae</taxon>
        <taxon>Boudabousia</taxon>
    </lineage>
</organism>
<dbReference type="GO" id="GO:0005886">
    <property type="term" value="C:plasma membrane"/>
    <property type="evidence" value="ECO:0007669"/>
    <property type="project" value="TreeGrafter"/>
</dbReference>
<dbReference type="RefSeq" id="WP_073709120.1">
    <property type="nucleotide sequence ID" value="NZ_MQSU01000002.1"/>
</dbReference>
<feature type="region of interest" description="Disordered" evidence="3">
    <location>
        <begin position="1"/>
        <end position="22"/>
    </location>
</feature>
<protein>
    <recommendedName>
        <fullName evidence="7">DUF881 domain-containing protein</fullName>
    </recommendedName>
</protein>
<gene>
    <name evidence="5" type="ORF">BSR29_04680</name>
</gene>
<comment type="caution">
    <text evidence="5">The sequence shown here is derived from an EMBL/GenBank/DDBJ whole genome shotgun (WGS) entry which is preliminary data.</text>
</comment>
<dbReference type="Gene3D" id="3.30.70.1880">
    <property type="entry name" value="Protein of unknown function DUF881"/>
    <property type="match status" value="1"/>
</dbReference>
<evidence type="ECO:0008006" key="7">
    <source>
        <dbReference type="Google" id="ProtNLM"/>
    </source>
</evidence>
<dbReference type="EMBL" id="MQSV01000002">
    <property type="protein sequence ID" value="OKL49132.1"/>
    <property type="molecule type" value="Genomic_DNA"/>
</dbReference>
<keyword evidence="6" id="KW-1185">Reference proteome</keyword>
<dbReference type="Pfam" id="PF05949">
    <property type="entry name" value="DUF881"/>
    <property type="match status" value="1"/>
</dbReference>
<evidence type="ECO:0000256" key="3">
    <source>
        <dbReference type="SAM" id="MobiDB-lite"/>
    </source>
</evidence>
<proteinExistence type="inferred from homology"/>
<dbReference type="Proteomes" id="UP000186785">
    <property type="component" value="Unassembled WGS sequence"/>
</dbReference>
<comment type="similarity">
    <text evidence="1">Belongs to the UPF0749 family.</text>
</comment>
<keyword evidence="4" id="KW-1133">Transmembrane helix</keyword>
<accession>A0A1Q5PNQ3</accession>
<reference evidence="5 6" key="1">
    <citation type="submission" date="2016-11" db="EMBL/GenBank/DDBJ databases">
        <title>Actinomyces gypaetusis sp. nov. isolated from the vulture Gypaetus barbatus in Qinghai Tibet Plateau China.</title>
        <authorList>
            <person name="Meng X."/>
        </authorList>
    </citation>
    <scope>NUCLEOTIDE SEQUENCE [LARGE SCALE GENOMIC DNA]</scope>
    <source>
        <strain evidence="5 6">VUL4_2</strain>
    </source>
</reference>
<evidence type="ECO:0000313" key="6">
    <source>
        <dbReference type="Proteomes" id="UP000186785"/>
    </source>
</evidence>